<proteinExistence type="predicted"/>
<dbReference type="Proteomes" id="UP001190700">
    <property type="component" value="Unassembled WGS sequence"/>
</dbReference>
<gene>
    <name evidence="3" type="ORF">CYMTET_23005</name>
</gene>
<evidence type="ECO:0000256" key="2">
    <source>
        <dbReference type="ARBA" id="ARBA00023234"/>
    </source>
</evidence>
<keyword evidence="4" id="KW-1185">Reference proteome</keyword>
<organism evidence="3 4">
    <name type="scientific">Cymbomonas tetramitiformis</name>
    <dbReference type="NCBI Taxonomy" id="36881"/>
    <lineage>
        <taxon>Eukaryota</taxon>
        <taxon>Viridiplantae</taxon>
        <taxon>Chlorophyta</taxon>
        <taxon>Pyramimonadophyceae</taxon>
        <taxon>Pyramimonadales</taxon>
        <taxon>Pyramimonadaceae</taxon>
        <taxon>Cymbomonas</taxon>
    </lineage>
</organism>
<evidence type="ECO:0000313" key="4">
    <source>
        <dbReference type="Proteomes" id="UP001190700"/>
    </source>
</evidence>
<protein>
    <recommendedName>
        <fullName evidence="5">Starch synthase</fullName>
    </recommendedName>
</protein>
<dbReference type="Gene3D" id="3.40.50.2000">
    <property type="entry name" value="Glycogen Phosphorylase B"/>
    <property type="match status" value="1"/>
</dbReference>
<dbReference type="EMBL" id="LGRX02011797">
    <property type="protein sequence ID" value="KAK3268497.1"/>
    <property type="molecule type" value="Genomic_DNA"/>
</dbReference>
<dbReference type="GO" id="GO:0009501">
    <property type="term" value="C:amyloplast"/>
    <property type="evidence" value="ECO:0007669"/>
    <property type="project" value="UniProtKB-SubCell"/>
</dbReference>
<accession>A0AAE0FZA7</accession>
<name>A0AAE0FZA7_9CHLO</name>
<sequence>YGTVPVAHSTGGLKDTIEDFNPYAQGKTGAGTGLTFSPATADAMSGALFSAVDTYKHNRESWEGIMDRGMAQDFSWDRAASQWEQVFQWAMIDPPYC</sequence>
<evidence type="ECO:0000256" key="1">
    <source>
        <dbReference type="ARBA" id="ARBA00004602"/>
    </source>
</evidence>
<reference evidence="3 4" key="1">
    <citation type="journal article" date="2015" name="Genome Biol. Evol.">
        <title>Comparative Genomics of a Bacterivorous Green Alga Reveals Evolutionary Causalities and Consequences of Phago-Mixotrophic Mode of Nutrition.</title>
        <authorList>
            <person name="Burns J.A."/>
            <person name="Paasch A."/>
            <person name="Narechania A."/>
            <person name="Kim E."/>
        </authorList>
    </citation>
    <scope>NUCLEOTIDE SEQUENCE [LARGE SCALE GENOMIC DNA]</scope>
    <source>
        <strain evidence="3 4">PLY_AMNH</strain>
    </source>
</reference>
<feature type="non-terminal residue" evidence="3">
    <location>
        <position position="1"/>
    </location>
</feature>
<dbReference type="SUPFAM" id="SSF53756">
    <property type="entry name" value="UDP-Glycosyltransferase/glycogen phosphorylase"/>
    <property type="match status" value="1"/>
</dbReference>
<dbReference type="PANTHER" id="PTHR45825:SF11">
    <property type="entry name" value="ALPHA AMYLASE DOMAIN-CONTAINING PROTEIN"/>
    <property type="match status" value="1"/>
</dbReference>
<dbReference type="GO" id="GO:0009507">
    <property type="term" value="C:chloroplast"/>
    <property type="evidence" value="ECO:0007669"/>
    <property type="project" value="TreeGrafter"/>
</dbReference>
<keyword evidence="2" id="KW-0035">Amyloplast</keyword>
<dbReference type="PANTHER" id="PTHR45825">
    <property type="entry name" value="GRANULE-BOUND STARCH SYNTHASE 1, CHLOROPLASTIC/AMYLOPLASTIC"/>
    <property type="match status" value="1"/>
</dbReference>
<evidence type="ECO:0000313" key="3">
    <source>
        <dbReference type="EMBL" id="KAK3268497.1"/>
    </source>
</evidence>
<keyword evidence="2" id="KW-0934">Plastid</keyword>
<comment type="subcellular location">
    <subcellularLocation>
        <location evidence="1">Plastid</location>
        <location evidence="1">Amyloplast</location>
    </subcellularLocation>
</comment>
<evidence type="ECO:0008006" key="5">
    <source>
        <dbReference type="Google" id="ProtNLM"/>
    </source>
</evidence>
<dbReference type="AlphaFoldDB" id="A0AAE0FZA7"/>
<comment type="caution">
    <text evidence="3">The sequence shown here is derived from an EMBL/GenBank/DDBJ whole genome shotgun (WGS) entry which is preliminary data.</text>
</comment>